<proteinExistence type="predicted"/>
<organism evidence="1 2">
    <name type="scientific">Aureobasidium pullulans</name>
    <name type="common">Black yeast</name>
    <name type="synonym">Pullularia pullulans</name>
    <dbReference type="NCBI Taxonomy" id="5580"/>
    <lineage>
        <taxon>Eukaryota</taxon>
        <taxon>Fungi</taxon>
        <taxon>Dikarya</taxon>
        <taxon>Ascomycota</taxon>
        <taxon>Pezizomycotina</taxon>
        <taxon>Dothideomycetes</taxon>
        <taxon>Dothideomycetidae</taxon>
        <taxon>Dothideales</taxon>
        <taxon>Saccotheciaceae</taxon>
        <taxon>Aureobasidium</taxon>
    </lineage>
</organism>
<reference evidence="1 2" key="1">
    <citation type="submission" date="2018-10" db="EMBL/GenBank/DDBJ databases">
        <title>Fifty Aureobasidium pullulans genomes reveal a recombining polyextremotolerant generalist.</title>
        <authorList>
            <person name="Gostincar C."/>
            <person name="Turk M."/>
            <person name="Zajc J."/>
            <person name="Gunde-Cimerman N."/>
        </authorList>
    </citation>
    <scope>NUCLEOTIDE SEQUENCE [LARGE SCALE GENOMIC DNA]</scope>
    <source>
        <strain evidence="1 2">EXF-10751</strain>
    </source>
</reference>
<feature type="non-terminal residue" evidence="1">
    <location>
        <position position="1"/>
    </location>
</feature>
<name>A0A4S9ZHM4_AURPU</name>
<evidence type="ECO:0000313" key="2">
    <source>
        <dbReference type="Proteomes" id="UP000310421"/>
    </source>
</evidence>
<protein>
    <submittedName>
        <fullName evidence="1">Uncharacterized protein</fullName>
    </submittedName>
</protein>
<evidence type="ECO:0000313" key="1">
    <source>
        <dbReference type="EMBL" id="THW66940.1"/>
    </source>
</evidence>
<comment type="caution">
    <text evidence="1">The sequence shown here is derived from an EMBL/GenBank/DDBJ whole genome shotgun (WGS) entry which is preliminary data.</text>
</comment>
<dbReference type="EMBL" id="QZAN01000005">
    <property type="protein sequence ID" value="THW66940.1"/>
    <property type="molecule type" value="Genomic_DNA"/>
</dbReference>
<sequence>PKWHTYKSSTNVFVHLLLTPEYQKVHWVNQSSNMRPTTFFLAALTAISTTVATVDISNLCQELQNCMTGNHHVGFPYLDPFHWEDCSYKDFCKSHGKMRSWWKNSVFPCVCRNNRFSEVDNVVIGRTGWMRRATIMTSEVRVRVQGCVETYSMVE</sequence>
<gene>
    <name evidence="1" type="ORF">D6D20_00929</name>
</gene>
<dbReference type="Proteomes" id="UP000310421">
    <property type="component" value="Unassembled WGS sequence"/>
</dbReference>
<accession>A0A4S9ZHM4</accession>
<dbReference type="AlphaFoldDB" id="A0A4S9ZHM4"/>